<dbReference type="InterPro" id="IPR011989">
    <property type="entry name" value="ARM-like"/>
</dbReference>
<dbReference type="Pfam" id="PF00514">
    <property type="entry name" value="Arm"/>
    <property type="match status" value="1"/>
</dbReference>
<dbReference type="SUPFAM" id="SSF48371">
    <property type="entry name" value="ARM repeat"/>
    <property type="match status" value="1"/>
</dbReference>
<dbReference type="Proteomes" id="UP001396334">
    <property type="component" value="Unassembled WGS sequence"/>
</dbReference>
<evidence type="ECO:0000313" key="4">
    <source>
        <dbReference type="EMBL" id="KAK9009233.1"/>
    </source>
</evidence>
<reference evidence="4 5" key="1">
    <citation type="journal article" date="2024" name="G3 (Bethesda)">
        <title>Genome assembly of Hibiscus sabdariffa L. provides insights into metabolisms of medicinal natural products.</title>
        <authorList>
            <person name="Kim T."/>
        </authorList>
    </citation>
    <scope>NUCLEOTIDE SEQUENCE [LARGE SCALE GENOMIC DNA]</scope>
    <source>
        <strain evidence="4">TK-2024</strain>
        <tissue evidence="4">Old leaves</tissue>
    </source>
</reference>
<name>A0ABR2R904_9ROSI</name>
<dbReference type="PANTHER" id="PTHR46043">
    <property type="entry name" value="ARM REPEAT SUPERFAMILY PROTEIN"/>
    <property type="match status" value="1"/>
</dbReference>
<evidence type="ECO:0000256" key="2">
    <source>
        <dbReference type="PROSITE-ProRule" id="PRU00259"/>
    </source>
</evidence>
<proteinExistence type="predicted"/>
<dbReference type="InterPro" id="IPR016024">
    <property type="entry name" value="ARM-type_fold"/>
</dbReference>
<dbReference type="SMART" id="SM00185">
    <property type="entry name" value="ARM"/>
    <property type="match status" value="6"/>
</dbReference>
<dbReference type="InterPro" id="IPR054296">
    <property type="entry name" value="DUF7032"/>
</dbReference>
<organism evidence="4 5">
    <name type="scientific">Hibiscus sabdariffa</name>
    <name type="common">roselle</name>
    <dbReference type="NCBI Taxonomy" id="183260"/>
    <lineage>
        <taxon>Eukaryota</taxon>
        <taxon>Viridiplantae</taxon>
        <taxon>Streptophyta</taxon>
        <taxon>Embryophyta</taxon>
        <taxon>Tracheophyta</taxon>
        <taxon>Spermatophyta</taxon>
        <taxon>Magnoliopsida</taxon>
        <taxon>eudicotyledons</taxon>
        <taxon>Gunneridae</taxon>
        <taxon>Pentapetalae</taxon>
        <taxon>rosids</taxon>
        <taxon>malvids</taxon>
        <taxon>Malvales</taxon>
        <taxon>Malvaceae</taxon>
        <taxon>Malvoideae</taxon>
        <taxon>Hibiscus</taxon>
    </lineage>
</organism>
<evidence type="ECO:0000313" key="5">
    <source>
        <dbReference type="Proteomes" id="UP001396334"/>
    </source>
</evidence>
<comment type="caution">
    <text evidence="4">The sequence shown here is derived from an EMBL/GenBank/DDBJ whole genome shotgun (WGS) entry which is preliminary data.</text>
</comment>
<dbReference type="PANTHER" id="PTHR46043:SF13">
    <property type="entry name" value="ARM REPEAT SUPERFAMILY PROTEIN"/>
    <property type="match status" value="1"/>
</dbReference>
<gene>
    <name evidence="4" type="ORF">V6N11_035778</name>
</gene>
<dbReference type="Pfam" id="PF23005">
    <property type="entry name" value="DUF7032"/>
    <property type="match status" value="1"/>
</dbReference>
<evidence type="ECO:0000256" key="1">
    <source>
        <dbReference type="ARBA" id="ARBA00022737"/>
    </source>
</evidence>
<dbReference type="InterPro" id="IPR000225">
    <property type="entry name" value="Armadillo"/>
</dbReference>
<feature type="repeat" description="ARM" evidence="2">
    <location>
        <begin position="178"/>
        <end position="220"/>
    </location>
</feature>
<feature type="domain" description="DUF7032" evidence="3">
    <location>
        <begin position="16"/>
        <end position="120"/>
    </location>
</feature>
<protein>
    <recommendedName>
        <fullName evidence="3">DUF7032 domain-containing protein</fullName>
    </recommendedName>
</protein>
<dbReference type="EMBL" id="JBBPBN010000024">
    <property type="protein sequence ID" value="KAK9009233.1"/>
    <property type="molecule type" value="Genomic_DNA"/>
</dbReference>
<sequence>MKENDDAISISNMGSLSEQIQSIDNFIFRGKWALIKSKLNDLRVQLVDFSDFPASSSNPLAVDLLRSISHTLNEAFSLSQKCQSLDLAAGKLKTQSDIDAVLAKLDRHIKDSEILIRSGVLQDGGLVSSKKEAVRVESRNLVTRLQIGTTESKNSAMDLLLDLLQEDDKNVMIVVAQGVVPVLVRLLDSSCLEMKEKTVAAISRVSSVESSKHVLIAEGLLLLNHLLRVLESGSGFAKEKACIVLQALSFSKENARAIGSRGGISSLLEICQAGTPGSQALAAGVLKNLASFDEIKENFVEESAVFVLIGLAASGTALAQENSIGCLCYLVSDDESLKLLIFEEGGIECLRNFWDSPNPKSLEVAVDFVRQLASCPLIADALISDGFVPRLKDALNCGGLAVRIAAARAVYGLSFNSKTRKEMGECGCTTALIKMLDEKAVEEKEAAAMALSSLVLYAGNRKVFRNEDRGIANVVLLLDPSIQNLDKKYIVLILSELANSKKCRKQMVAAGACVYLQKLVEMNVEGAKRLLESLGRGKIWGVFARP</sequence>
<evidence type="ECO:0000259" key="3">
    <source>
        <dbReference type="Pfam" id="PF23005"/>
    </source>
</evidence>
<keyword evidence="1" id="KW-0677">Repeat</keyword>
<dbReference type="Gene3D" id="1.25.10.10">
    <property type="entry name" value="Leucine-rich Repeat Variant"/>
    <property type="match status" value="3"/>
</dbReference>
<keyword evidence="5" id="KW-1185">Reference proteome</keyword>
<dbReference type="PROSITE" id="PS50176">
    <property type="entry name" value="ARM_REPEAT"/>
    <property type="match status" value="1"/>
</dbReference>
<accession>A0ABR2R904</accession>